<evidence type="ECO:0000313" key="6">
    <source>
        <dbReference type="Proteomes" id="UP000320496"/>
    </source>
</evidence>
<feature type="domain" description="Glycosyl hydrolase family 13 catalytic" evidence="4">
    <location>
        <begin position="53"/>
        <end position="485"/>
    </location>
</feature>
<dbReference type="SMART" id="SM00642">
    <property type="entry name" value="Aamy"/>
    <property type="match status" value="1"/>
</dbReference>
<dbReference type="EMBL" id="CP036275">
    <property type="protein sequence ID" value="QDU36783.1"/>
    <property type="molecule type" value="Genomic_DNA"/>
</dbReference>
<dbReference type="InterPro" id="IPR017853">
    <property type="entry name" value="GH"/>
</dbReference>
<feature type="binding site" evidence="3">
    <location>
        <begin position="232"/>
        <end position="234"/>
    </location>
    <ligand>
        <name>substrate</name>
    </ligand>
</feature>
<sequence length="570" mass="63705">MPLTNAFRPRIAAKLNLLYPNQADAVLSRIDELADRYRPRLAARDGELWDERSILLITYGDQVGSGDRPTMAVLDEFLREFGFDDLLTGVHLLPFYPYSSDDGFSVIDYRAVKENMGDWSDVERLSRSFELMFDFVLNHCSQYNERFQKFLQGKEPYTEYFHAVDPAEDLSSVTRPRSSPLLTPFETDRGTQHVWTTFSADQVDLNFSCPDLLIEMLEILLDYVERGARLIRLDAIGFLWKTLGTNCMHLPETHAVVKIMRDLLDDVAPGTIVITETNVPHVENISYFGDGDEAHAVYQFSLAPLLLDAFATGDVGPLLHWLEALEYFGPGMTFFNFTASHDGIGVRPLEGLVGPDRLDRLVEHVRDLGGRVSMRRKPDGSESPYELNITYFSALNTVEGLAPEEHARRFLTSQGIMLALRGMPGIYFHSLVGTPNWQEGVEQTGHNRTINRRKFDVDELRAVVSAEGTAQQIVFDGYRKMLATRIAQPAFHPDAPQSIVPTGHPAVIGFLRTSLDGTQHILVLANVGSAPVELDLTALCDVAVSTDLLSGQSVDSRSVTIEPAGLLWLT</sequence>
<dbReference type="InterPro" id="IPR016377">
    <property type="entry name" value="Sucrose_GGa_phosphorylase-rel"/>
</dbReference>
<evidence type="ECO:0000259" key="4">
    <source>
        <dbReference type="SMART" id="SM00642"/>
    </source>
</evidence>
<dbReference type="OrthoDB" id="9805159at2"/>
<evidence type="ECO:0000256" key="3">
    <source>
        <dbReference type="PIRSR" id="PIRSR003059-2"/>
    </source>
</evidence>
<dbReference type="PANTHER" id="PTHR10357">
    <property type="entry name" value="ALPHA-AMYLASE FAMILY MEMBER"/>
    <property type="match status" value="1"/>
</dbReference>
<dbReference type="GO" id="GO:0005975">
    <property type="term" value="P:carbohydrate metabolic process"/>
    <property type="evidence" value="ECO:0007669"/>
    <property type="project" value="InterPro"/>
</dbReference>
<reference evidence="5 6" key="1">
    <citation type="submission" date="2019-02" db="EMBL/GenBank/DDBJ databases">
        <title>Deep-cultivation of Planctomycetes and their phenomic and genomic characterization uncovers novel biology.</title>
        <authorList>
            <person name="Wiegand S."/>
            <person name="Jogler M."/>
            <person name="Boedeker C."/>
            <person name="Pinto D."/>
            <person name="Vollmers J."/>
            <person name="Rivas-Marin E."/>
            <person name="Kohn T."/>
            <person name="Peeters S.H."/>
            <person name="Heuer A."/>
            <person name="Rast P."/>
            <person name="Oberbeckmann S."/>
            <person name="Bunk B."/>
            <person name="Jeske O."/>
            <person name="Meyerdierks A."/>
            <person name="Storesund J.E."/>
            <person name="Kallscheuer N."/>
            <person name="Luecker S."/>
            <person name="Lage O.M."/>
            <person name="Pohl T."/>
            <person name="Merkel B.J."/>
            <person name="Hornburger P."/>
            <person name="Mueller R.-W."/>
            <person name="Bruemmer F."/>
            <person name="Labrenz M."/>
            <person name="Spormann A.M."/>
            <person name="Op den Camp H."/>
            <person name="Overmann J."/>
            <person name="Amann R."/>
            <person name="Jetten M.S.M."/>
            <person name="Mascher T."/>
            <person name="Medema M.H."/>
            <person name="Devos D.P."/>
            <person name="Kaster A.-K."/>
            <person name="Ovreas L."/>
            <person name="Rohde M."/>
            <person name="Galperin M.Y."/>
            <person name="Jogler C."/>
        </authorList>
    </citation>
    <scope>NUCLEOTIDE SEQUENCE [LARGE SCALE GENOMIC DNA]</scope>
    <source>
        <strain evidence="5 6">Mal4</strain>
    </source>
</reference>
<accession>A0A517Z2U3</accession>
<feature type="binding site" evidence="3">
    <location>
        <begin position="341"/>
        <end position="342"/>
    </location>
    <ligand>
        <name>substrate</name>
    </ligand>
</feature>
<dbReference type="PIRSF" id="PIRSF003059">
    <property type="entry name" value="Sucrose_phosphorylase"/>
    <property type="match status" value="1"/>
</dbReference>
<evidence type="ECO:0000256" key="2">
    <source>
        <dbReference type="ARBA" id="ARBA00022679"/>
    </source>
</evidence>
<dbReference type="AlphaFoldDB" id="A0A517Z2U3"/>
<gene>
    <name evidence="5" type="ORF">Mal4_10810</name>
</gene>
<evidence type="ECO:0000256" key="1">
    <source>
        <dbReference type="ARBA" id="ARBA00022676"/>
    </source>
</evidence>
<dbReference type="EC" id="2.4.1.7" evidence="5"/>
<dbReference type="Gene3D" id="3.20.20.80">
    <property type="entry name" value="Glycosidases"/>
    <property type="match status" value="1"/>
</dbReference>
<dbReference type="InterPro" id="IPR045857">
    <property type="entry name" value="O16G_dom_2"/>
</dbReference>
<dbReference type="Gene3D" id="2.60.40.1180">
    <property type="entry name" value="Golgi alpha-mannosidase II"/>
    <property type="match status" value="1"/>
</dbReference>
<organism evidence="5 6">
    <name type="scientific">Maioricimonas rarisocia</name>
    <dbReference type="NCBI Taxonomy" id="2528026"/>
    <lineage>
        <taxon>Bacteria</taxon>
        <taxon>Pseudomonadati</taxon>
        <taxon>Planctomycetota</taxon>
        <taxon>Planctomycetia</taxon>
        <taxon>Planctomycetales</taxon>
        <taxon>Planctomycetaceae</taxon>
        <taxon>Maioricimonas</taxon>
    </lineage>
</organism>
<dbReference type="InterPro" id="IPR033746">
    <property type="entry name" value="GGa_phosphorylase"/>
</dbReference>
<dbReference type="GO" id="GO:0009018">
    <property type="term" value="F:sucrose phosphorylase activity"/>
    <property type="evidence" value="ECO:0007669"/>
    <property type="project" value="UniProtKB-EC"/>
</dbReference>
<feature type="binding site" evidence="3">
    <location>
        <position position="139"/>
    </location>
    <ligand>
        <name>substrate</name>
    </ligand>
</feature>
<feature type="binding site" evidence="3">
    <location>
        <position position="101"/>
    </location>
    <ligand>
        <name>substrate</name>
    </ligand>
</feature>
<keyword evidence="6" id="KW-1185">Reference proteome</keyword>
<dbReference type="RefSeq" id="WP_145367410.1">
    <property type="nucleotide sequence ID" value="NZ_CP036275.1"/>
</dbReference>
<name>A0A517Z2U3_9PLAN</name>
<keyword evidence="2 5" id="KW-0808">Transferase</keyword>
<dbReference type="CDD" id="cd11356">
    <property type="entry name" value="AmyAc_Sucrose_phosphorylase-like_1"/>
    <property type="match status" value="1"/>
</dbReference>
<keyword evidence="1 5" id="KW-0328">Glycosyltransferase</keyword>
<dbReference type="InterPro" id="IPR006047">
    <property type="entry name" value="GH13_cat_dom"/>
</dbReference>
<dbReference type="Proteomes" id="UP000320496">
    <property type="component" value="Chromosome"/>
</dbReference>
<dbReference type="Pfam" id="PF00128">
    <property type="entry name" value="Alpha-amylase"/>
    <property type="match status" value="1"/>
</dbReference>
<dbReference type="SUPFAM" id="SSF51445">
    <property type="entry name" value="(Trans)glycosidases"/>
    <property type="match status" value="1"/>
</dbReference>
<dbReference type="Gene3D" id="3.90.400.10">
    <property type="entry name" value="Oligo-1,6-glucosidase, Domain 2"/>
    <property type="match status" value="1"/>
</dbReference>
<dbReference type="KEGG" id="mri:Mal4_10810"/>
<protein>
    <submittedName>
        <fullName evidence="5">Sucrose phosphorylase</fullName>
        <ecNumber evidence="5">2.4.1.7</ecNumber>
    </submittedName>
</protein>
<proteinExistence type="predicted"/>
<dbReference type="PANTHER" id="PTHR10357:SF214">
    <property type="entry name" value="GLUCOSYLGLYCERATE PHOSPHORYLASE"/>
    <property type="match status" value="1"/>
</dbReference>
<evidence type="ECO:0000313" key="5">
    <source>
        <dbReference type="EMBL" id="QDU36783.1"/>
    </source>
</evidence>
<dbReference type="InterPro" id="IPR013780">
    <property type="entry name" value="Glyco_hydro_b"/>
</dbReference>
<feature type="binding site" evidence="3">
    <location>
        <position position="448"/>
    </location>
    <ligand>
        <name>substrate</name>
    </ligand>
</feature>